<dbReference type="eggNOG" id="COG3012">
    <property type="taxonomic scope" value="Bacteria"/>
</dbReference>
<dbReference type="PATRIC" id="fig|1191460.12.peg.774"/>
<sequence length="357" mass="42567">MKECWCLSGLPFIECHFNKKMSLKDEKPIHNKFKKILSKQECLHRNISPCSDQVIKAHSISKKISLSAICQNNHVYGFKFDFNDIKFRKIGINDASTFFGFCKKHDESLFSSFEKKDFLKTNKQLFDLCYRAICQEHYTMLRVIDYLKEIKKNIDKDYSFIGQIEFQAEINSQINFYKLGVRYSNYYKQQLEKKYYVSKHEDDLVHYIFELKENYPKFQSSSCFNLEYDMDGNQLQNLDRAEVQSKNIFINCVSLQSKGYFIISWFKENNDFGKQIISSIVSSPSSIEDKLFSLTFLYIFNTFVSPEWFESLTEIQKIELKKLQDFWNEQNKFSPSMIISNMNSIRIKRHYFYKDTT</sequence>
<reference evidence="1 2" key="1">
    <citation type="submission" date="2013-02" db="EMBL/GenBank/DDBJ databases">
        <title>The Genome Sequence of Acinetobacter venetianus CIP 110063.</title>
        <authorList>
            <consortium name="The Broad Institute Genome Sequencing Platform"/>
            <consortium name="The Broad Institute Genome Sequencing Center for Infectious Disease"/>
            <person name="Cerqueira G."/>
            <person name="Feldgarden M."/>
            <person name="Courvalin P."/>
            <person name="Perichon B."/>
            <person name="Grillot-Courvalin C."/>
            <person name="Clermont D."/>
            <person name="Rocha E."/>
            <person name="Yoon E.-J."/>
            <person name="Nemec A."/>
            <person name="Walker B."/>
            <person name="Young S.K."/>
            <person name="Zeng Q."/>
            <person name="Gargeya S."/>
            <person name="Fitzgerald M."/>
            <person name="Haas B."/>
            <person name="Abouelleil A."/>
            <person name="Alvarado L."/>
            <person name="Arachchi H.M."/>
            <person name="Berlin A.M."/>
            <person name="Chapman S.B."/>
            <person name="Dewar J."/>
            <person name="Goldberg J."/>
            <person name="Griggs A."/>
            <person name="Gujja S."/>
            <person name="Hansen M."/>
            <person name="Howarth C."/>
            <person name="Imamovic A."/>
            <person name="Larimer J."/>
            <person name="McCowan C."/>
            <person name="Murphy C."/>
            <person name="Neiman D."/>
            <person name="Pearson M."/>
            <person name="Priest M."/>
            <person name="Roberts A."/>
            <person name="Saif S."/>
            <person name="Shea T."/>
            <person name="Sisk P."/>
            <person name="Sykes S."/>
            <person name="Wortman J."/>
            <person name="Nusbaum C."/>
            <person name="Birren B."/>
        </authorList>
    </citation>
    <scope>NUCLEOTIDE SEQUENCE [LARGE SCALE GENOMIC DNA]</scope>
    <source>
        <strain evidence="2">ATCC 31012 / DSM 23050 / BCRC 14357 / CCUG 45561 / CIP 110063 / KCTC 2702 / LMG 19082 / RAG-1</strain>
    </source>
</reference>
<dbReference type="Proteomes" id="UP000018445">
    <property type="component" value="Unassembled WGS sequence"/>
</dbReference>
<dbReference type="HOGENOM" id="CLU_050219_0_1_6"/>
<name>N8ZW88_ACIVR</name>
<evidence type="ECO:0000313" key="2">
    <source>
        <dbReference type="Proteomes" id="UP000018445"/>
    </source>
</evidence>
<comment type="caution">
    <text evidence="1">The sequence shown here is derived from an EMBL/GenBank/DDBJ whole genome shotgun (WGS) entry which is preliminary data.</text>
</comment>
<proteinExistence type="predicted"/>
<organism evidence="1 2">
    <name type="scientific">Acinetobacter venetianus (strain ATCC 31012 / DSM 23050 / BCRC 14357 / CCUG 45561 / CIP 110063 / KCTC 2702 / LMG 19082 / RAG-1)</name>
    <dbReference type="NCBI Taxonomy" id="1191460"/>
    <lineage>
        <taxon>Bacteria</taxon>
        <taxon>Pseudomonadati</taxon>
        <taxon>Pseudomonadota</taxon>
        <taxon>Gammaproteobacteria</taxon>
        <taxon>Moraxellales</taxon>
        <taxon>Moraxellaceae</taxon>
        <taxon>Acinetobacter</taxon>
    </lineage>
</organism>
<dbReference type="AlphaFoldDB" id="N8ZW88"/>
<gene>
    <name evidence="1" type="ORF">F959_00781</name>
</gene>
<dbReference type="EMBL" id="APPO01000008">
    <property type="protein sequence ID" value="ENV38024.1"/>
    <property type="molecule type" value="Genomic_DNA"/>
</dbReference>
<evidence type="ECO:0000313" key="1">
    <source>
        <dbReference type="EMBL" id="ENV38024.1"/>
    </source>
</evidence>
<protein>
    <submittedName>
        <fullName evidence="1">Uncharacterized protein</fullName>
    </submittedName>
</protein>
<accession>N8ZW88</accession>
<keyword evidence="2" id="KW-1185">Reference proteome</keyword>